<dbReference type="STRING" id="1169540.A0A0G4G6Q0"/>
<keyword evidence="7" id="KW-0653">Protein transport</keyword>
<gene>
    <name evidence="13" type="ORF">Vbra_3154</name>
</gene>
<keyword evidence="9 11" id="KW-0472">Membrane</keyword>
<evidence type="ECO:0000256" key="8">
    <source>
        <dbReference type="ARBA" id="ARBA00022989"/>
    </source>
</evidence>
<evidence type="ECO:0000256" key="9">
    <source>
        <dbReference type="ARBA" id="ARBA00023136"/>
    </source>
</evidence>
<evidence type="ECO:0000256" key="3">
    <source>
        <dbReference type="ARBA" id="ARBA00022448"/>
    </source>
</evidence>
<sequence>MLHLMSILLLLWKLKKSKSCVGISCRMQECYAIVFCLRYLDLFYQFISVYNTAMKVVFISSTFYLIFLMRFQPPVSATYDRTADSFPYEQYLLGPAAVLGFISAEEWSIPEIFWTASIWLESVSILPQLILLQQLREVENLTAEFVATMGAYRFFYILNWIYRYFAEGYVNWIGWLGGIVQTGLYVDFFYYYAMSKWYGQKLVLPLAT</sequence>
<evidence type="ECO:0000256" key="1">
    <source>
        <dbReference type="ARBA" id="ARBA00004477"/>
    </source>
</evidence>
<dbReference type="AlphaFoldDB" id="A0A0G4G6Q0"/>
<keyword evidence="6" id="KW-0931">ER-Golgi transport</keyword>
<comment type="subcellular location">
    <subcellularLocation>
        <location evidence="1">Endoplasmic reticulum membrane</location>
        <topology evidence="1">Multi-pass membrane protein</topology>
    </subcellularLocation>
</comment>
<feature type="transmembrane region" description="Helical" evidence="11">
    <location>
        <begin position="172"/>
        <end position="192"/>
    </location>
</feature>
<evidence type="ECO:0000313" key="13">
    <source>
        <dbReference type="EMBL" id="CEM24387.1"/>
    </source>
</evidence>
<comment type="similarity">
    <text evidence="2">Belongs to the ERD2 family.</text>
</comment>
<dbReference type="PRINTS" id="PR00660">
    <property type="entry name" value="ERLUMENR"/>
</dbReference>
<dbReference type="EMBL" id="CDMY01000581">
    <property type="protein sequence ID" value="CEM24387.1"/>
    <property type="molecule type" value="Genomic_DNA"/>
</dbReference>
<evidence type="ECO:0000256" key="11">
    <source>
        <dbReference type="SAM" id="Phobius"/>
    </source>
</evidence>
<dbReference type="GO" id="GO:0015031">
    <property type="term" value="P:protein transport"/>
    <property type="evidence" value="ECO:0007669"/>
    <property type="project" value="UniProtKB-KW"/>
</dbReference>
<accession>A0A0G4G6Q0</accession>
<dbReference type="PhylomeDB" id="A0A0G4G6Q0"/>
<dbReference type="VEuPathDB" id="CryptoDB:Vbra_3154"/>
<dbReference type="PANTHER" id="PTHR10585">
    <property type="entry name" value="ER LUMEN PROTEIN RETAINING RECEPTOR"/>
    <property type="match status" value="1"/>
</dbReference>
<evidence type="ECO:0000256" key="6">
    <source>
        <dbReference type="ARBA" id="ARBA00022892"/>
    </source>
</evidence>
<keyword evidence="8 11" id="KW-1133">Transmembrane helix</keyword>
<evidence type="ECO:0000256" key="10">
    <source>
        <dbReference type="ARBA" id="ARBA00023170"/>
    </source>
</evidence>
<dbReference type="Proteomes" id="UP000041254">
    <property type="component" value="Unassembled WGS sequence"/>
</dbReference>
<dbReference type="GO" id="GO:0046923">
    <property type="term" value="F:ER retention sequence binding"/>
    <property type="evidence" value="ECO:0007669"/>
    <property type="project" value="InterPro"/>
</dbReference>
<evidence type="ECO:0000256" key="4">
    <source>
        <dbReference type="ARBA" id="ARBA00022692"/>
    </source>
</evidence>
<feature type="signal peptide" evidence="12">
    <location>
        <begin position="1"/>
        <end position="19"/>
    </location>
</feature>
<evidence type="ECO:0000256" key="12">
    <source>
        <dbReference type="SAM" id="SignalP"/>
    </source>
</evidence>
<feature type="transmembrane region" description="Helical" evidence="11">
    <location>
        <begin position="42"/>
        <end position="67"/>
    </location>
</feature>
<keyword evidence="3" id="KW-0813">Transport</keyword>
<proteinExistence type="inferred from homology"/>
<dbReference type="FunCoup" id="A0A0G4G6Q0">
    <property type="interactions" value="136"/>
</dbReference>
<keyword evidence="12" id="KW-0732">Signal</keyword>
<evidence type="ECO:0000256" key="5">
    <source>
        <dbReference type="ARBA" id="ARBA00022824"/>
    </source>
</evidence>
<dbReference type="GO" id="GO:0016192">
    <property type="term" value="P:vesicle-mediated transport"/>
    <property type="evidence" value="ECO:0007669"/>
    <property type="project" value="UniProtKB-KW"/>
</dbReference>
<reference evidence="13 14" key="1">
    <citation type="submission" date="2014-11" db="EMBL/GenBank/DDBJ databases">
        <authorList>
            <person name="Zhu J."/>
            <person name="Qi W."/>
            <person name="Song R."/>
        </authorList>
    </citation>
    <scope>NUCLEOTIDE SEQUENCE [LARGE SCALE GENOMIC DNA]</scope>
</reference>
<evidence type="ECO:0000256" key="2">
    <source>
        <dbReference type="ARBA" id="ARBA00010120"/>
    </source>
</evidence>
<name>A0A0G4G6Q0_VITBC</name>
<keyword evidence="10" id="KW-0675">Receptor</keyword>
<dbReference type="GO" id="GO:0005789">
    <property type="term" value="C:endoplasmic reticulum membrane"/>
    <property type="evidence" value="ECO:0007669"/>
    <property type="project" value="UniProtKB-SubCell"/>
</dbReference>
<feature type="chain" id="PRO_5005190051" description="ER lumen protein-retaining receptor" evidence="12">
    <location>
        <begin position="20"/>
        <end position="208"/>
    </location>
</feature>
<protein>
    <recommendedName>
        <fullName evidence="15">ER lumen protein-retaining receptor</fullName>
    </recommendedName>
</protein>
<keyword evidence="14" id="KW-1185">Reference proteome</keyword>
<evidence type="ECO:0008006" key="15">
    <source>
        <dbReference type="Google" id="ProtNLM"/>
    </source>
</evidence>
<dbReference type="InParanoid" id="A0A0G4G6Q0"/>
<evidence type="ECO:0000256" key="7">
    <source>
        <dbReference type="ARBA" id="ARBA00022927"/>
    </source>
</evidence>
<keyword evidence="5" id="KW-0256">Endoplasmic reticulum</keyword>
<dbReference type="OMA" id="YAEDHYD"/>
<dbReference type="Pfam" id="PF00810">
    <property type="entry name" value="ER_lumen_recept"/>
    <property type="match status" value="1"/>
</dbReference>
<dbReference type="OrthoDB" id="7694678at2759"/>
<evidence type="ECO:0000313" key="14">
    <source>
        <dbReference type="Proteomes" id="UP000041254"/>
    </source>
</evidence>
<dbReference type="InterPro" id="IPR000133">
    <property type="entry name" value="ER_ret_rcpt"/>
</dbReference>
<keyword evidence="4 11" id="KW-0812">Transmembrane</keyword>
<dbReference type="GO" id="GO:0006621">
    <property type="term" value="P:protein retention in ER lumen"/>
    <property type="evidence" value="ECO:0007669"/>
    <property type="project" value="InterPro"/>
</dbReference>
<organism evidence="13 14">
    <name type="scientific">Vitrella brassicaformis (strain CCMP3155)</name>
    <dbReference type="NCBI Taxonomy" id="1169540"/>
    <lineage>
        <taxon>Eukaryota</taxon>
        <taxon>Sar</taxon>
        <taxon>Alveolata</taxon>
        <taxon>Colpodellida</taxon>
        <taxon>Vitrellaceae</taxon>
        <taxon>Vitrella</taxon>
    </lineage>
</organism>